<feature type="domain" description="Thiopeptide-type bacteriocin biosynthesis" evidence="2">
    <location>
        <begin position="761"/>
        <end position="1008"/>
    </location>
</feature>
<dbReference type="Pfam" id="PF04738">
    <property type="entry name" value="Lant_dehydr_N"/>
    <property type="match status" value="1"/>
</dbReference>
<protein>
    <submittedName>
        <fullName evidence="3">Thiopeptide-type bacteriocin biosynthesis protein</fullName>
    </submittedName>
</protein>
<keyword evidence="4" id="KW-1185">Reference proteome</keyword>
<gene>
    <name evidence="3" type="ORF">C8E97_2121</name>
</gene>
<dbReference type="RefSeq" id="WP_121011265.1">
    <property type="nucleotide sequence ID" value="NZ_RBXO01000001.1"/>
</dbReference>
<dbReference type="InterPro" id="IPR023809">
    <property type="entry name" value="Thiopep_bacteriocin_synth_dom"/>
</dbReference>
<dbReference type="Proteomes" id="UP000282084">
    <property type="component" value="Unassembled WGS sequence"/>
</dbReference>
<feature type="domain" description="Lantibiotic dehydratase N-terminal" evidence="1">
    <location>
        <begin position="51"/>
        <end position="694"/>
    </location>
</feature>
<dbReference type="InterPro" id="IPR006827">
    <property type="entry name" value="Lant_deHydtase_N"/>
</dbReference>
<dbReference type="Pfam" id="PF14028">
    <property type="entry name" value="Lant_dehydr_C"/>
    <property type="match status" value="1"/>
</dbReference>
<proteinExistence type="predicted"/>
<evidence type="ECO:0000259" key="1">
    <source>
        <dbReference type="Pfam" id="PF04738"/>
    </source>
</evidence>
<evidence type="ECO:0000313" key="3">
    <source>
        <dbReference type="EMBL" id="RKT53553.1"/>
    </source>
</evidence>
<dbReference type="EMBL" id="RBXO01000001">
    <property type="protein sequence ID" value="RKT53553.1"/>
    <property type="molecule type" value="Genomic_DNA"/>
</dbReference>
<name>A0A495VY91_9PSEU</name>
<evidence type="ECO:0000313" key="4">
    <source>
        <dbReference type="Proteomes" id="UP000282084"/>
    </source>
</evidence>
<sequence>MPTSNTTPLYRNQGVGLLRAAAIPLHEVPSRWPNLVDTEMCKSWLSEIWSRPDLAEAIGAASPGLATRVQGLRENPAATSKQVRRATLATVRYLLRAVSRHTPFGLFAGVAPVALLDASSSGVQTRWGGAHRVIARVDTSWLADVIDQLEARPELVKRLDVVFTDLAAERGLRLEAPHGPAKTSIRRTRVVDVVREAASKPISFGELVTTVLTAFPQADPTVVNDTLVALVHKGLLITCLRAPMTITDPLEHLVRRLRGARADTLPETAPVLRELEAIHSELVRHNQAGATRAAQVSMRAKLSSRMRTISSAGRVPLGLDLRLDVGTALPEQVVNEIERAADVLVRLSNQPTGQAVWHEYYTAFCARYGTGTSVPLTDVVDPDAGLGFPAGYLGSPHPMPPDSGSPRHEMLLTLAWNAVVDRADEVVLTDEMIDALTVGGSSAQRRIPPHVELAARIQATGPDALQRGDYTFTVAPGRSAGTFTSRFTGVIDGSQLSTTYATMPTAVEGALPVQLSFRPVFPNAENVSRVPVYLPHVLPLGEHGGSSHAAVVSLDELAVTATHHGLHLVSRSRNEVVEPQVFHALALDKQAPPLARFLAHLPRALTAAWHEFDWGPHADRLPFLPRVRYRHAVLSPARWRLGTTDLPRTTDNDQWRTALEHWRQRLRCPSTLELRDGDRSLRLTLDEPVHAEVLRTHLARHGQAILVEVADQTLLGWAGGHVHEIAVPLASMRPPTPSPHVAALPLVTNSDHGHLPGTADWLYAKLYTHTDRVNEIVAHRLPQLLKTTGSAARAWYIRYRSPQENDHLRLRLRTSSREEHLRTVAAVGEWAQQLRHDGFASRLVLDTYLPETGRYGPGPAMEAAEEVFIADSTAVSSQLRQLPDAVVAPAVLAAVGMIAIADGFLDSRERALRWLLDRPAPGTADRHHTVSVIRLVLAENLRELPGWTDELTQAWKVRAAAIAAYRKQLPAEIDADAVLESLLHMHHNRVLGVDRVSEASCRRVARQAALAWRARGVR</sequence>
<comment type="caution">
    <text evidence="3">The sequence shown here is derived from an EMBL/GenBank/DDBJ whole genome shotgun (WGS) entry which is preliminary data.</text>
</comment>
<accession>A0A495VY91</accession>
<dbReference type="NCBIfam" id="TIGR03891">
    <property type="entry name" value="thiopep_ocin"/>
    <property type="match status" value="1"/>
</dbReference>
<reference evidence="3 4" key="1">
    <citation type="submission" date="2018-10" db="EMBL/GenBank/DDBJ databases">
        <title>Sequencing the genomes of 1000 actinobacteria strains.</title>
        <authorList>
            <person name="Klenk H.-P."/>
        </authorList>
    </citation>
    <scope>NUCLEOTIDE SEQUENCE [LARGE SCALE GENOMIC DNA]</scope>
    <source>
        <strain evidence="3 4">DSM 43800</strain>
    </source>
</reference>
<dbReference type="OrthoDB" id="1273722at2"/>
<dbReference type="AlphaFoldDB" id="A0A495VY91"/>
<evidence type="ECO:0000259" key="2">
    <source>
        <dbReference type="Pfam" id="PF14028"/>
    </source>
</evidence>
<organism evidence="3 4">
    <name type="scientific">Saccharothrix australiensis</name>
    <dbReference type="NCBI Taxonomy" id="2072"/>
    <lineage>
        <taxon>Bacteria</taxon>
        <taxon>Bacillati</taxon>
        <taxon>Actinomycetota</taxon>
        <taxon>Actinomycetes</taxon>
        <taxon>Pseudonocardiales</taxon>
        <taxon>Pseudonocardiaceae</taxon>
        <taxon>Saccharothrix</taxon>
    </lineage>
</organism>